<feature type="domain" description="NodB homology" evidence="2">
    <location>
        <begin position="48"/>
        <end position="226"/>
    </location>
</feature>
<proteinExistence type="predicted"/>
<dbReference type="Proteomes" id="UP000192738">
    <property type="component" value="Unassembled WGS sequence"/>
</dbReference>
<dbReference type="GO" id="GO:0005975">
    <property type="term" value="P:carbohydrate metabolic process"/>
    <property type="evidence" value="ECO:0007669"/>
    <property type="project" value="InterPro"/>
</dbReference>
<dbReference type="Gene3D" id="3.20.20.370">
    <property type="entry name" value="Glycoside hydrolase/deacetylase"/>
    <property type="match status" value="1"/>
</dbReference>
<dbReference type="InterPro" id="IPR011330">
    <property type="entry name" value="Glyco_hydro/deAcase_b/a-brl"/>
</dbReference>
<keyword evidence="1" id="KW-0472">Membrane</keyword>
<evidence type="ECO:0000256" key="1">
    <source>
        <dbReference type="SAM" id="Phobius"/>
    </source>
</evidence>
<accession>A0A1W2DEE8</accession>
<dbReference type="AlphaFoldDB" id="A0A1W2DEE8"/>
<sequence length="239" mass="27046">MSRNTMYRRSFFNITVLAVGLVCSMLYQVVHVFDDKEQVIRKIPTTHKVVAITIDDGPHYKTTSEILMVLTEKQAKATFFVLGANAEAHPEIVAQAARDGHEIASHAYSHKRLNRLTNAEVVAEFERLETVLQPYAPKPTLFRPPDGAYNDGIVQLARERGYTTVLWSVDSGDWRQPPVEQVVKTTLNNVRPGSIILMHDGQYPLPTPQAIALIIDNLRSQGYQLVTVSELLQYYEKRQ</sequence>
<dbReference type="InterPro" id="IPR050248">
    <property type="entry name" value="Polysacc_deacetylase_ArnD"/>
</dbReference>
<evidence type="ECO:0000313" key="4">
    <source>
        <dbReference type="Proteomes" id="UP000192738"/>
    </source>
</evidence>
<dbReference type="CDD" id="cd10917">
    <property type="entry name" value="CE4_NodB_like_6s_7s"/>
    <property type="match status" value="1"/>
</dbReference>
<dbReference type="GO" id="GO:0016810">
    <property type="term" value="F:hydrolase activity, acting on carbon-nitrogen (but not peptide) bonds"/>
    <property type="evidence" value="ECO:0007669"/>
    <property type="project" value="InterPro"/>
</dbReference>
<evidence type="ECO:0000259" key="2">
    <source>
        <dbReference type="PROSITE" id="PS51677"/>
    </source>
</evidence>
<dbReference type="Pfam" id="PF01522">
    <property type="entry name" value="Polysacc_deac_1"/>
    <property type="match status" value="1"/>
</dbReference>
<dbReference type="RefSeq" id="WP_245824025.1">
    <property type="nucleotide sequence ID" value="NZ_CP155572.1"/>
</dbReference>
<evidence type="ECO:0000313" key="3">
    <source>
        <dbReference type="EMBL" id="SMC95624.1"/>
    </source>
</evidence>
<name>A0A1W2DEE8_9FIRM</name>
<keyword evidence="4" id="KW-1185">Reference proteome</keyword>
<organism evidence="3 4">
    <name type="scientific">Sporomusa malonica</name>
    <dbReference type="NCBI Taxonomy" id="112901"/>
    <lineage>
        <taxon>Bacteria</taxon>
        <taxon>Bacillati</taxon>
        <taxon>Bacillota</taxon>
        <taxon>Negativicutes</taxon>
        <taxon>Selenomonadales</taxon>
        <taxon>Sporomusaceae</taxon>
        <taxon>Sporomusa</taxon>
    </lineage>
</organism>
<feature type="transmembrane region" description="Helical" evidence="1">
    <location>
        <begin position="12"/>
        <end position="33"/>
    </location>
</feature>
<dbReference type="PROSITE" id="PS51677">
    <property type="entry name" value="NODB"/>
    <property type="match status" value="1"/>
</dbReference>
<dbReference type="InterPro" id="IPR002509">
    <property type="entry name" value="NODB_dom"/>
</dbReference>
<keyword evidence="1" id="KW-1133">Transmembrane helix</keyword>
<protein>
    <submittedName>
        <fullName evidence="3">Peptidoglycan/xylan/chitin deacetylase, PgdA/CDA1 family</fullName>
    </submittedName>
</protein>
<reference evidence="3 4" key="1">
    <citation type="submission" date="2017-04" db="EMBL/GenBank/DDBJ databases">
        <authorList>
            <person name="Afonso C.L."/>
            <person name="Miller P.J."/>
            <person name="Scott M.A."/>
            <person name="Spackman E."/>
            <person name="Goraichik I."/>
            <person name="Dimitrov K.M."/>
            <person name="Suarez D.L."/>
            <person name="Swayne D.E."/>
        </authorList>
    </citation>
    <scope>NUCLEOTIDE SEQUENCE [LARGE SCALE GENOMIC DNA]</scope>
    <source>
        <strain evidence="3 4">DSM 5090</strain>
    </source>
</reference>
<dbReference type="STRING" id="112901.SAMN04488500_11523"/>
<gene>
    <name evidence="3" type="ORF">SAMN04488500_11523</name>
</gene>
<dbReference type="EMBL" id="FWXI01000015">
    <property type="protein sequence ID" value="SMC95624.1"/>
    <property type="molecule type" value="Genomic_DNA"/>
</dbReference>
<dbReference type="SUPFAM" id="SSF88713">
    <property type="entry name" value="Glycoside hydrolase/deacetylase"/>
    <property type="match status" value="1"/>
</dbReference>
<dbReference type="PANTHER" id="PTHR10587">
    <property type="entry name" value="GLYCOSYL TRANSFERASE-RELATED"/>
    <property type="match status" value="1"/>
</dbReference>
<keyword evidence="1" id="KW-0812">Transmembrane</keyword>